<protein>
    <submittedName>
        <fullName evidence="1">Uncharacterized protein</fullName>
    </submittedName>
</protein>
<name>A0ABS9Y0C4_9ACTN</name>
<organism evidence="1 2">
    <name type="scientific">Streptomyces cylindrosporus</name>
    <dbReference type="NCBI Taxonomy" id="2927583"/>
    <lineage>
        <taxon>Bacteria</taxon>
        <taxon>Bacillati</taxon>
        <taxon>Actinomycetota</taxon>
        <taxon>Actinomycetes</taxon>
        <taxon>Kitasatosporales</taxon>
        <taxon>Streptomycetaceae</taxon>
        <taxon>Streptomyces</taxon>
    </lineage>
</organism>
<evidence type="ECO:0000313" key="1">
    <source>
        <dbReference type="EMBL" id="MCI3270630.1"/>
    </source>
</evidence>
<gene>
    <name evidence="1" type="ORF">MQP27_05825</name>
</gene>
<evidence type="ECO:0000313" key="2">
    <source>
        <dbReference type="Proteomes" id="UP001165269"/>
    </source>
</evidence>
<accession>A0ABS9Y0C4</accession>
<dbReference type="Proteomes" id="UP001165269">
    <property type="component" value="Unassembled WGS sequence"/>
</dbReference>
<sequence>MPSEITVGQLVHQLQSFDPDLPVYLAINPDWPYAHRIGRTMEITGATGAVYIAENGQEGVLPPTVRNQLDWADV</sequence>
<proteinExistence type="predicted"/>
<reference evidence="1" key="1">
    <citation type="submission" date="2022-03" db="EMBL/GenBank/DDBJ databases">
        <title>Streptomyces 7R015 and 7R016 isolated from Barleria lupulina in Thailand.</title>
        <authorList>
            <person name="Kanchanasin P."/>
            <person name="Phongsopitanun W."/>
            <person name="Tanasupawat S."/>
        </authorList>
    </citation>
    <scope>NUCLEOTIDE SEQUENCE</scope>
    <source>
        <strain evidence="1">7R015</strain>
    </source>
</reference>
<keyword evidence="2" id="KW-1185">Reference proteome</keyword>
<dbReference type="RefSeq" id="WP_242761901.1">
    <property type="nucleotide sequence ID" value="NZ_JALDAY010000002.1"/>
</dbReference>
<comment type="caution">
    <text evidence="1">The sequence shown here is derived from an EMBL/GenBank/DDBJ whole genome shotgun (WGS) entry which is preliminary data.</text>
</comment>
<dbReference type="EMBL" id="JALDAY010000002">
    <property type="protein sequence ID" value="MCI3270630.1"/>
    <property type="molecule type" value="Genomic_DNA"/>
</dbReference>